<reference evidence="2" key="1">
    <citation type="submission" date="2021-02" db="EMBL/GenBank/DDBJ databases">
        <authorList>
            <person name="Nowell W R."/>
        </authorList>
    </citation>
    <scope>NUCLEOTIDE SEQUENCE</scope>
</reference>
<evidence type="ECO:0000313" key="2">
    <source>
        <dbReference type="EMBL" id="CAF0830462.1"/>
    </source>
</evidence>
<sequence>MHNCSNVQNQSQNSLTKKHRSNDVFHMNHNNLIDSQIHHDPNSNVTFHQKIQKHHHVPPPVSSNMQLVNSSSSSVRRVHSSNDSVTPHHPQQSKDIPTFDGTRTSTTFLTSSHPNANDSPIAQNDHHVNNVGQQNYHHQQTLITNELTRYALTRYAFPPYILRFKSGKVTTNQVKEGLIDHCKQNHQMIIQVANCRLSNVVHNNNESDILLYLKDVASFSLLLDHSHWPITLGNENYSFPSFPSIPP</sequence>
<protein>
    <submittedName>
        <fullName evidence="2">Uncharacterized protein</fullName>
    </submittedName>
</protein>
<name>A0A813UZA5_9BILA</name>
<feature type="compositionally biased region" description="Low complexity" evidence="1">
    <location>
        <begin position="62"/>
        <end position="85"/>
    </location>
</feature>
<feature type="compositionally biased region" description="Polar residues" evidence="1">
    <location>
        <begin position="89"/>
        <end position="100"/>
    </location>
</feature>
<feature type="region of interest" description="Disordered" evidence="1">
    <location>
        <begin position="49"/>
        <end position="100"/>
    </location>
</feature>
<dbReference type="Proteomes" id="UP000663836">
    <property type="component" value="Unassembled WGS sequence"/>
</dbReference>
<gene>
    <name evidence="3" type="ORF">JBS370_LOCUS23435</name>
    <name evidence="2" type="ORF">ZHD862_LOCUS3851</name>
</gene>
<evidence type="ECO:0000313" key="3">
    <source>
        <dbReference type="EMBL" id="CAF3949197.1"/>
    </source>
</evidence>
<dbReference type="AlphaFoldDB" id="A0A813UZA5"/>
<proteinExistence type="predicted"/>
<organism evidence="2 4">
    <name type="scientific">Rotaria sordida</name>
    <dbReference type="NCBI Taxonomy" id="392033"/>
    <lineage>
        <taxon>Eukaryota</taxon>
        <taxon>Metazoa</taxon>
        <taxon>Spiralia</taxon>
        <taxon>Gnathifera</taxon>
        <taxon>Rotifera</taxon>
        <taxon>Eurotatoria</taxon>
        <taxon>Bdelloidea</taxon>
        <taxon>Philodinida</taxon>
        <taxon>Philodinidae</taxon>
        <taxon>Rotaria</taxon>
    </lineage>
</organism>
<accession>A0A813UZA5</accession>
<dbReference type="EMBL" id="CAJOBD010003451">
    <property type="protein sequence ID" value="CAF3949197.1"/>
    <property type="molecule type" value="Genomic_DNA"/>
</dbReference>
<comment type="caution">
    <text evidence="2">The sequence shown here is derived from an EMBL/GenBank/DDBJ whole genome shotgun (WGS) entry which is preliminary data.</text>
</comment>
<dbReference type="EMBL" id="CAJNOT010000087">
    <property type="protein sequence ID" value="CAF0830462.1"/>
    <property type="molecule type" value="Genomic_DNA"/>
</dbReference>
<evidence type="ECO:0000256" key="1">
    <source>
        <dbReference type="SAM" id="MobiDB-lite"/>
    </source>
</evidence>
<dbReference type="Proteomes" id="UP000663864">
    <property type="component" value="Unassembled WGS sequence"/>
</dbReference>
<evidence type="ECO:0000313" key="4">
    <source>
        <dbReference type="Proteomes" id="UP000663864"/>
    </source>
</evidence>